<dbReference type="EMBL" id="QZJZ01000098">
    <property type="protein sequence ID" value="RJP56237.1"/>
    <property type="molecule type" value="Genomic_DNA"/>
</dbReference>
<dbReference type="GO" id="GO:0016765">
    <property type="term" value="F:transferase activity, transferring alkyl or aryl (other than methyl) groups"/>
    <property type="evidence" value="ECO:0007669"/>
    <property type="project" value="InterPro"/>
</dbReference>
<evidence type="ECO:0000256" key="2">
    <source>
        <dbReference type="ARBA" id="ARBA00022475"/>
    </source>
</evidence>
<dbReference type="Pfam" id="PF01040">
    <property type="entry name" value="UbiA"/>
    <property type="match status" value="1"/>
</dbReference>
<comment type="caution">
    <text evidence="7">The sequence shown here is derived from an EMBL/GenBank/DDBJ whole genome shotgun (WGS) entry which is preliminary data.</text>
</comment>
<evidence type="ECO:0000256" key="3">
    <source>
        <dbReference type="ARBA" id="ARBA00022692"/>
    </source>
</evidence>
<evidence type="ECO:0000256" key="4">
    <source>
        <dbReference type="ARBA" id="ARBA00022989"/>
    </source>
</evidence>
<evidence type="ECO:0000256" key="6">
    <source>
        <dbReference type="SAM" id="Phobius"/>
    </source>
</evidence>
<dbReference type="GO" id="GO:0016757">
    <property type="term" value="F:glycosyltransferase activity"/>
    <property type="evidence" value="ECO:0007669"/>
    <property type="project" value="UniProtKB-KW"/>
</dbReference>
<evidence type="ECO:0000313" key="8">
    <source>
        <dbReference type="Proteomes" id="UP000266426"/>
    </source>
</evidence>
<evidence type="ECO:0000256" key="5">
    <source>
        <dbReference type="ARBA" id="ARBA00023136"/>
    </source>
</evidence>
<dbReference type="EC" id="2.4.2.45" evidence="7"/>
<protein>
    <submittedName>
        <fullName evidence="7">Decaprenyl-phosphate phosphoribosyltransferase</fullName>
        <ecNumber evidence="7">2.4.2.45</ecNumber>
    </submittedName>
</protein>
<proteinExistence type="predicted"/>
<feature type="transmembrane region" description="Helical" evidence="6">
    <location>
        <begin position="266"/>
        <end position="289"/>
    </location>
</feature>
<keyword evidence="4 6" id="KW-1133">Transmembrane helix</keyword>
<dbReference type="NCBIfam" id="NF008978">
    <property type="entry name" value="PRK12324.1-4"/>
    <property type="match status" value="1"/>
</dbReference>
<sequence>MVKDYIFALRPKQWIKNLFLFAALFFSRKMVHVDLTLKYIIAFCFFCLLTSSVYLINDIHDKEQDKIHPQKKQRPIAAGRISVSNAWRLAIMMTAASLTGAFFLDPLFLLLSLIYYIMNIFYSFWLKRIVIVDIFCIAIGFVLRVLAGSVIGHIYISNWLLICTFMLSLFLGFTKRRHELVSLDKKANLHRPILNEYSTFFLDQMIAVVTTSTVIFYVLYTVSAETVEKFHTDRLLYTTVFVIYGIFRYLYLVYKRELGGNPTIALLTDCPLLITIFFWVLSTGLIIYLQ</sequence>
<feature type="transmembrane region" description="Helical" evidence="6">
    <location>
        <begin position="102"/>
        <end position="122"/>
    </location>
</feature>
<dbReference type="InterPro" id="IPR044878">
    <property type="entry name" value="UbiA_sf"/>
</dbReference>
<reference evidence="7 8" key="1">
    <citation type="journal article" date="2017" name="ISME J.">
        <title>Energy and carbon metabolisms in a deep terrestrial subsurface fluid microbial community.</title>
        <authorList>
            <person name="Momper L."/>
            <person name="Jungbluth S.P."/>
            <person name="Lee M.D."/>
            <person name="Amend J.P."/>
        </authorList>
    </citation>
    <scope>NUCLEOTIDE SEQUENCE [LARGE SCALE GENOMIC DNA]</scope>
    <source>
        <strain evidence="7">SURF_26</strain>
    </source>
</reference>
<dbReference type="PANTHER" id="PTHR42723">
    <property type="entry name" value="CHLOROPHYLL SYNTHASE"/>
    <property type="match status" value="1"/>
</dbReference>
<dbReference type="InterPro" id="IPR000537">
    <property type="entry name" value="UbiA_prenyltransferase"/>
</dbReference>
<feature type="transmembrane region" description="Helical" evidence="6">
    <location>
        <begin position="129"/>
        <end position="147"/>
    </location>
</feature>
<keyword evidence="7" id="KW-0808">Transferase</keyword>
<feature type="transmembrane region" description="Helical" evidence="6">
    <location>
        <begin position="194"/>
        <end position="220"/>
    </location>
</feature>
<dbReference type="GO" id="GO:0016020">
    <property type="term" value="C:membrane"/>
    <property type="evidence" value="ECO:0007669"/>
    <property type="project" value="UniProtKB-SubCell"/>
</dbReference>
<dbReference type="PANTHER" id="PTHR42723:SF1">
    <property type="entry name" value="CHLOROPHYLL SYNTHASE, CHLOROPLASTIC"/>
    <property type="match status" value="1"/>
</dbReference>
<feature type="transmembrane region" description="Helical" evidence="6">
    <location>
        <begin position="37"/>
        <end position="56"/>
    </location>
</feature>
<name>A0A3A4R081_9BACT</name>
<keyword evidence="7" id="KW-0328">Glycosyltransferase</keyword>
<evidence type="ECO:0000256" key="1">
    <source>
        <dbReference type="ARBA" id="ARBA00004141"/>
    </source>
</evidence>
<feature type="transmembrane region" description="Helical" evidence="6">
    <location>
        <begin position="235"/>
        <end position="254"/>
    </location>
</feature>
<accession>A0A3A4R081</accession>
<gene>
    <name evidence="7" type="ORF">C4541_12800</name>
</gene>
<feature type="transmembrane region" description="Helical" evidence="6">
    <location>
        <begin position="153"/>
        <end position="173"/>
    </location>
</feature>
<keyword evidence="2" id="KW-1003">Cell membrane</keyword>
<dbReference type="CDD" id="cd13963">
    <property type="entry name" value="PT_UbiA_2"/>
    <property type="match status" value="1"/>
</dbReference>
<keyword evidence="5 6" id="KW-0472">Membrane</keyword>
<dbReference type="AlphaFoldDB" id="A0A3A4R081"/>
<dbReference type="NCBIfam" id="NF008977">
    <property type="entry name" value="PRK12324.1-2"/>
    <property type="match status" value="1"/>
</dbReference>
<dbReference type="InterPro" id="IPR050475">
    <property type="entry name" value="Prenyltransferase_related"/>
</dbReference>
<evidence type="ECO:0000313" key="7">
    <source>
        <dbReference type="EMBL" id="RJP56237.1"/>
    </source>
</evidence>
<keyword evidence="3 6" id="KW-0812">Transmembrane</keyword>
<organism evidence="7 8">
    <name type="scientific">Candidatus Auribacter fodinae</name>
    <dbReference type="NCBI Taxonomy" id="2093366"/>
    <lineage>
        <taxon>Bacteria</taxon>
        <taxon>Pseudomonadati</taxon>
        <taxon>Candidatus Auribacterota</taxon>
        <taxon>Candidatus Auribacteria</taxon>
        <taxon>Candidatus Auribacterales</taxon>
        <taxon>Candidatus Auribacteraceae</taxon>
        <taxon>Candidatus Auribacter</taxon>
    </lineage>
</organism>
<comment type="subcellular location">
    <subcellularLocation>
        <location evidence="1">Membrane</location>
        <topology evidence="1">Multi-pass membrane protein</topology>
    </subcellularLocation>
</comment>
<dbReference type="Proteomes" id="UP000266426">
    <property type="component" value="Unassembled WGS sequence"/>
</dbReference>
<dbReference type="Gene3D" id="1.10.357.140">
    <property type="entry name" value="UbiA prenyltransferase"/>
    <property type="match status" value="1"/>
</dbReference>